<feature type="region of interest" description="Disordered" evidence="1">
    <location>
        <begin position="26"/>
        <end position="61"/>
    </location>
</feature>
<dbReference type="InterPro" id="IPR012349">
    <property type="entry name" value="Split_barrel_FMN-bd"/>
</dbReference>
<accession>A0A6M2DVM9</accession>
<protein>
    <submittedName>
        <fullName evidence="4">Putative cellular repressor of transcription</fullName>
    </submittedName>
</protein>
<evidence type="ECO:0000256" key="2">
    <source>
        <dbReference type="SAM" id="SignalP"/>
    </source>
</evidence>
<organism evidence="4">
    <name type="scientific">Xenopsylla cheopis</name>
    <name type="common">Oriental rat flea</name>
    <name type="synonym">Pulex cheopis</name>
    <dbReference type="NCBI Taxonomy" id="163159"/>
    <lineage>
        <taxon>Eukaryota</taxon>
        <taxon>Metazoa</taxon>
        <taxon>Ecdysozoa</taxon>
        <taxon>Arthropoda</taxon>
        <taxon>Hexapoda</taxon>
        <taxon>Insecta</taxon>
        <taxon>Pterygota</taxon>
        <taxon>Neoptera</taxon>
        <taxon>Endopterygota</taxon>
        <taxon>Siphonaptera</taxon>
        <taxon>Pulicidae</taxon>
        <taxon>Xenopsyllinae</taxon>
        <taxon>Xenopsylla</taxon>
    </lineage>
</organism>
<dbReference type="AlphaFoldDB" id="A0A6M2DVM9"/>
<evidence type="ECO:0000256" key="1">
    <source>
        <dbReference type="SAM" id="MobiDB-lite"/>
    </source>
</evidence>
<dbReference type="Gene3D" id="2.30.110.10">
    <property type="entry name" value="Electron Transport, Fmn-binding Protein, Chain A"/>
    <property type="match status" value="1"/>
</dbReference>
<dbReference type="PANTHER" id="PTHR13343">
    <property type="entry name" value="CREG1 PROTEIN"/>
    <property type="match status" value="1"/>
</dbReference>
<dbReference type="InterPro" id="IPR055343">
    <property type="entry name" value="CREG_beta-barrel"/>
</dbReference>
<evidence type="ECO:0000259" key="3">
    <source>
        <dbReference type="Pfam" id="PF13883"/>
    </source>
</evidence>
<dbReference type="EMBL" id="GIIL01006663">
    <property type="protein sequence ID" value="NOV50389.1"/>
    <property type="molecule type" value="Transcribed_RNA"/>
</dbReference>
<feature type="domain" description="CREG-like beta-barrel" evidence="3">
    <location>
        <begin position="63"/>
        <end position="223"/>
    </location>
</feature>
<keyword evidence="2" id="KW-0732">Signal</keyword>
<evidence type="ECO:0000313" key="4">
    <source>
        <dbReference type="EMBL" id="NOV50389.1"/>
    </source>
</evidence>
<dbReference type="PANTHER" id="PTHR13343:SF17">
    <property type="entry name" value="CELLULAR REPRESSOR OF E1A-STIMULATED GENES, ISOFORM A"/>
    <property type="match status" value="1"/>
</dbReference>
<reference evidence="4" key="1">
    <citation type="submission" date="2020-03" db="EMBL/GenBank/DDBJ databases">
        <title>Transcriptomic Profiling of the Digestive Tract of the Rat Flea, Xenopsylla cheopis, Following Blood Feeding and Infection with Yersinia pestis.</title>
        <authorList>
            <person name="Bland D.M."/>
            <person name="Martens C.A."/>
            <person name="Virtaneva K."/>
            <person name="Kanakabandi K."/>
            <person name="Long D."/>
            <person name="Rosenke R."/>
            <person name="Saturday G.A."/>
            <person name="Hoyt F.H."/>
            <person name="Bruno D.P."/>
            <person name="Ribeiro J.M.C."/>
            <person name="Hinnebusch J."/>
        </authorList>
    </citation>
    <scope>NUCLEOTIDE SEQUENCE</scope>
</reference>
<name>A0A6M2DVM9_XENCH</name>
<dbReference type="SUPFAM" id="SSF50475">
    <property type="entry name" value="FMN-binding split barrel"/>
    <property type="match status" value="1"/>
</dbReference>
<feature type="signal peptide" evidence="2">
    <location>
        <begin position="1"/>
        <end position="19"/>
    </location>
</feature>
<dbReference type="GO" id="GO:0005737">
    <property type="term" value="C:cytoplasm"/>
    <property type="evidence" value="ECO:0007669"/>
    <property type="project" value="UniProtKB-ARBA"/>
</dbReference>
<feature type="compositionally biased region" description="Basic residues" evidence="1">
    <location>
        <begin position="37"/>
        <end position="52"/>
    </location>
</feature>
<proteinExistence type="predicted"/>
<dbReference type="Pfam" id="PF13883">
    <property type="entry name" value="CREG_beta-barrel"/>
    <property type="match status" value="1"/>
</dbReference>
<sequence>MNVWVLCLATIFIALYVDAGSHLNQKARTRRAEPRSPRKSAIHNKRSYHKNRSHDPNNNSTDIQEKIKMVRLLVYDSKFMAMSTHSIEFPDYIDANLQITADGGCGIPYTYMSKNDLTAIDLLQNNKTSILFSQATVDNSCDDYPLQAKDPKCGRALLIGEWFKVEPGTQNYKFGKESLFKKVPGFADLDEDEYDVGKLSIRHVLVRGDDGKEQELPLDEYMNYPPLIEE</sequence>
<dbReference type="GO" id="GO:0005615">
    <property type="term" value="C:extracellular space"/>
    <property type="evidence" value="ECO:0007669"/>
    <property type="project" value="TreeGrafter"/>
</dbReference>
<feature type="chain" id="PRO_5026913284" evidence="2">
    <location>
        <begin position="20"/>
        <end position="230"/>
    </location>
</feature>